<reference evidence="7 8" key="1">
    <citation type="submission" date="2020-08" db="EMBL/GenBank/DDBJ databases">
        <title>Genomic Encyclopedia of Type Strains, Phase IV (KMG-IV): sequencing the most valuable type-strain genomes for metagenomic binning, comparative biology and taxonomic classification.</title>
        <authorList>
            <person name="Goeker M."/>
        </authorList>
    </citation>
    <scope>NUCLEOTIDE SEQUENCE [LARGE SCALE GENOMIC DNA]</scope>
    <source>
        <strain evidence="7 8">DSM 11590</strain>
    </source>
</reference>
<keyword evidence="2" id="KW-1003">Cell membrane</keyword>
<keyword evidence="5 6" id="KW-0472">Membrane</keyword>
<evidence type="ECO:0000256" key="2">
    <source>
        <dbReference type="ARBA" id="ARBA00022475"/>
    </source>
</evidence>
<dbReference type="EMBL" id="JACIIX010000002">
    <property type="protein sequence ID" value="MBB6209338.1"/>
    <property type="molecule type" value="Genomic_DNA"/>
</dbReference>
<comment type="subcellular location">
    <subcellularLocation>
        <location evidence="1">Cell membrane</location>
        <topology evidence="1">Multi-pass membrane protein</topology>
    </subcellularLocation>
</comment>
<keyword evidence="8" id="KW-1185">Reference proteome</keyword>
<evidence type="ECO:0000313" key="7">
    <source>
        <dbReference type="EMBL" id="MBB6209338.1"/>
    </source>
</evidence>
<evidence type="ECO:0000256" key="5">
    <source>
        <dbReference type="ARBA" id="ARBA00023136"/>
    </source>
</evidence>
<dbReference type="AlphaFoldDB" id="A0A7W9ZDT0"/>
<name>A0A7W9ZDT0_NOVIT</name>
<proteinExistence type="predicted"/>
<evidence type="ECO:0000256" key="4">
    <source>
        <dbReference type="ARBA" id="ARBA00022989"/>
    </source>
</evidence>
<protein>
    <recommendedName>
        <fullName evidence="9">Cytochrome c oxidase subunit IV</fullName>
    </recommendedName>
</protein>
<dbReference type="RefSeq" id="WP_184261542.1">
    <property type="nucleotide sequence ID" value="NZ_JACIIX010000002.1"/>
</dbReference>
<accession>A0A7W9ZDT0</accession>
<evidence type="ECO:0000256" key="1">
    <source>
        <dbReference type="ARBA" id="ARBA00004651"/>
    </source>
</evidence>
<evidence type="ECO:0000256" key="6">
    <source>
        <dbReference type="SAM" id="Phobius"/>
    </source>
</evidence>
<keyword evidence="3 6" id="KW-0812">Transmembrane</keyword>
<keyword evidence="4 6" id="KW-1133">Transmembrane helix</keyword>
<gene>
    <name evidence="7" type="ORF">FHS48_000740</name>
</gene>
<dbReference type="Pfam" id="PF03626">
    <property type="entry name" value="COX4_pro"/>
    <property type="match status" value="1"/>
</dbReference>
<evidence type="ECO:0000313" key="8">
    <source>
        <dbReference type="Proteomes" id="UP000544872"/>
    </source>
</evidence>
<sequence length="103" mass="10729">MKPPDFSPPPARRLFLAWLLLTGLTVTSLLAGLDGFSPASTTSLTPAALASVLLATALKAREILRVYLNLRASTPGWRGTMTAFVAVIVAAVAGGQAILLALR</sequence>
<dbReference type="InterPro" id="IPR005171">
    <property type="entry name" value="Cyt_c_oxidase_su4_prok"/>
</dbReference>
<dbReference type="Proteomes" id="UP000544872">
    <property type="component" value="Unassembled WGS sequence"/>
</dbReference>
<feature type="transmembrane region" description="Helical" evidence="6">
    <location>
        <begin position="81"/>
        <end position="102"/>
    </location>
</feature>
<comment type="caution">
    <text evidence="7">The sequence shown here is derived from an EMBL/GenBank/DDBJ whole genome shotgun (WGS) entry which is preliminary data.</text>
</comment>
<organism evidence="7 8">
    <name type="scientific">Novispirillum itersonii</name>
    <name type="common">Aquaspirillum itersonii</name>
    <dbReference type="NCBI Taxonomy" id="189"/>
    <lineage>
        <taxon>Bacteria</taxon>
        <taxon>Pseudomonadati</taxon>
        <taxon>Pseudomonadota</taxon>
        <taxon>Alphaproteobacteria</taxon>
        <taxon>Rhodospirillales</taxon>
        <taxon>Novispirillaceae</taxon>
        <taxon>Novispirillum</taxon>
    </lineage>
</organism>
<evidence type="ECO:0008006" key="9">
    <source>
        <dbReference type="Google" id="ProtNLM"/>
    </source>
</evidence>
<evidence type="ECO:0000256" key="3">
    <source>
        <dbReference type="ARBA" id="ARBA00022692"/>
    </source>
</evidence>
<dbReference type="GO" id="GO:0005886">
    <property type="term" value="C:plasma membrane"/>
    <property type="evidence" value="ECO:0007669"/>
    <property type="project" value="UniProtKB-SubCell"/>
</dbReference>